<dbReference type="EMBL" id="WTZA01000002">
    <property type="protein sequence ID" value="MXO75730.1"/>
    <property type="molecule type" value="Genomic_DNA"/>
</dbReference>
<dbReference type="OrthoDB" id="8546410at2"/>
<dbReference type="Proteomes" id="UP000439522">
    <property type="component" value="Unassembled WGS sequence"/>
</dbReference>
<accession>A0A6I4TI60</accession>
<gene>
    <name evidence="1" type="ORF">GRI40_10925</name>
</gene>
<keyword evidence="2" id="KW-1185">Reference proteome</keyword>
<evidence type="ECO:0008006" key="3">
    <source>
        <dbReference type="Google" id="ProtNLM"/>
    </source>
</evidence>
<dbReference type="AlphaFoldDB" id="A0A6I4TI60"/>
<sequence>MTRRYDPRRARSHLNYTRAELARLFSVGLATICAWKRNGLQPMDGSRPYLFAGADVRQFLEKHNKPRQRLEPGQIYCVACKQAMEPLNGVATYAPLSDTLGNLIGTCANCGRRVWRRVRNSELLEKAGKLKIQYEGDAATLSSDGEPLHTEPSDEVSS</sequence>
<dbReference type="InterPro" id="IPR009061">
    <property type="entry name" value="DNA-bd_dom_put_sf"/>
</dbReference>
<reference evidence="1 2" key="1">
    <citation type="submission" date="2019-12" db="EMBL/GenBank/DDBJ databases">
        <title>Genomic-based taxomic classification of the family Erythrobacteraceae.</title>
        <authorList>
            <person name="Xu L."/>
        </authorList>
    </citation>
    <scope>NUCLEOTIDE SEQUENCE [LARGE SCALE GENOMIC DNA]</scope>
    <source>
        <strain evidence="1 2">100921-2</strain>
    </source>
</reference>
<proteinExistence type="predicted"/>
<protein>
    <recommendedName>
        <fullName evidence="3">DNA-binding protein</fullName>
    </recommendedName>
</protein>
<evidence type="ECO:0000313" key="1">
    <source>
        <dbReference type="EMBL" id="MXO75730.1"/>
    </source>
</evidence>
<organism evidence="1 2">
    <name type="scientific">Tsuneonella aeria</name>
    <dbReference type="NCBI Taxonomy" id="1837929"/>
    <lineage>
        <taxon>Bacteria</taxon>
        <taxon>Pseudomonadati</taxon>
        <taxon>Pseudomonadota</taxon>
        <taxon>Alphaproteobacteria</taxon>
        <taxon>Sphingomonadales</taxon>
        <taxon>Erythrobacteraceae</taxon>
        <taxon>Tsuneonella</taxon>
    </lineage>
</organism>
<comment type="caution">
    <text evidence="1">The sequence shown here is derived from an EMBL/GenBank/DDBJ whole genome shotgun (WGS) entry which is preliminary data.</text>
</comment>
<dbReference type="RefSeq" id="WP_160611620.1">
    <property type="nucleotide sequence ID" value="NZ_WTZA01000002.1"/>
</dbReference>
<dbReference type="SUPFAM" id="SSF46955">
    <property type="entry name" value="Putative DNA-binding domain"/>
    <property type="match status" value="1"/>
</dbReference>
<name>A0A6I4TI60_9SPHN</name>
<evidence type="ECO:0000313" key="2">
    <source>
        <dbReference type="Proteomes" id="UP000439522"/>
    </source>
</evidence>